<dbReference type="EMBL" id="VFIY01000018">
    <property type="protein sequence ID" value="TPD57373.1"/>
    <property type="molecule type" value="Genomic_DNA"/>
</dbReference>
<dbReference type="InterPro" id="IPR011051">
    <property type="entry name" value="RmlC_Cupin_sf"/>
</dbReference>
<dbReference type="CDD" id="cd20302">
    <property type="entry name" value="cupin_DAD"/>
    <property type="match status" value="1"/>
</dbReference>
<name>A0A501PAJ5_9PROT</name>
<evidence type="ECO:0000313" key="2">
    <source>
        <dbReference type="EMBL" id="TPD57373.1"/>
    </source>
</evidence>
<proteinExistence type="predicted"/>
<organism evidence="2 3">
    <name type="scientific">Emcibacter nanhaiensis</name>
    <dbReference type="NCBI Taxonomy" id="1505037"/>
    <lineage>
        <taxon>Bacteria</taxon>
        <taxon>Pseudomonadati</taxon>
        <taxon>Pseudomonadota</taxon>
        <taxon>Alphaproteobacteria</taxon>
        <taxon>Emcibacterales</taxon>
        <taxon>Emcibacteraceae</taxon>
        <taxon>Emcibacter</taxon>
    </lineage>
</organism>
<dbReference type="InterPro" id="IPR025979">
    <property type="entry name" value="ChrR-like_cupin_dom"/>
</dbReference>
<gene>
    <name evidence="2" type="ORF">FIV46_14705</name>
</gene>
<evidence type="ECO:0000313" key="3">
    <source>
        <dbReference type="Proteomes" id="UP000319148"/>
    </source>
</evidence>
<reference evidence="3" key="1">
    <citation type="submission" date="2019-06" db="EMBL/GenBank/DDBJ databases">
        <title>The complete genome of Emcibacter congregatus ZYLT.</title>
        <authorList>
            <person name="Zhao Z."/>
        </authorList>
    </citation>
    <scope>NUCLEOTIDE SEQUENCE [LARGE SCALE GENOMIC DNA]</scope>
    <source>
        <strain evidence="3">MCCC 1A06723</strain>
    </source>
</reference>
<dbReference type="OrthoDB" id="564955at2"/>
<dbReference type="AlphaFoldDB" id="A0A501PAJ5"/>
<dbReference type="Pfam" id="PF12973">
    <property type="entry name" value="Cupin_7"/>
    <property type="match status" value="1"/>
</dbReference>
<accession>A0A501PAJ5</accession>
<comment type="caution">
    <text evidence="2">The sequence shown here is derived from an EMBL/GenBank/DDBJ whole genome shotgun (WGS) entry which is preliminary data.</text>
</comment>
<dbReference type="Gene3D" id="2.60.120.10">
    <property type="entry name" value="Jelly Rolls"/>
    <property type="match status" value="1"/>
</dbReference>
<dbReference type="RefSeq" id="WP_139941688.1">
    <property type="nucleotide sequence ID" value="NZ_JBHSYP010000005.1"/>
</dbReference>
<protein>
    <submittedName>
        <fullName evidence="2">tRNA modification GTPase</fullName>
    </submittedName>
</protein>
<dbReference type="SUPFAM" id="SSF51182">
    <property type="entry name" value="RmlC-like cupins"/>
    <property type="match status" value="1"/>
</dbReference>
<sequence>MTQPMKFDRNPVPEPYAKTIERFGVEGGFISASEKDSPWVPFGDNAAIRHLTFDVRTNSYCNILWVKSPGIIGTHKHQGAVSAMCLEGSVYYLEHDWVARPGDFFTEAPGTAHTLVSDDPNGMKAIFWMQGASEFYNEKGELDQTLNVFWFIEHYVTYCEENNLPINQNLFI</sequence>
<evidence type="ECO:0000259" key="1">
    <source>
        <dbReference type="Pfam" id="PF12973"/>
    </source>
</evidence>
<dbReference type="Proteomes" id="UP000319148">
    <property type="component" value="Unassembled WGS sequence"/>
</dbReference>
<feature type="domain" description="ChrR-like cupin" evidence="1">
    <location>
        <begin position="35"/>
        <end position="117"/>
    </location>
</feature>
<dbReference type="InterPro" id="IPR014710">
    <property type="entry name" value="RmlC-like_jellyroll"/>
</dbReference>
<keyword evidence="3" id="KW-1185">Reference proteome</keyword>